<feature type="signal peptide" evidence="9">
    <location>
        <begin position="1"/>
        <end position="27"/>
    </location>
</feature>
<keyword evidence="12" id="KW-1185">Reference proteome</keyword>
<comment type="cofactor">
    <cofactor evidence="2">
        <name>Mg(2+)</name>
        <dbReference type="ChEBI" id="CHEBI:18420"/>
    </cofactor>
</comment>
<accession>A0ABV5RP69</accession>
<feature type="domain" description="Endonuclease/exonuclease/phosphatase" evidence="10">
    <location>
        <begin position="35"/>
        <end position="335"/>
    </location>
</feature>
<dbReference type="SUPFAM" id="SSF56219">
    <property type="entry name" value="DNase I-like"/>
    <property type="match status" value="1"/>
</dbReference>
<evidence type="ECO:0000256" key="1">
    <source>
        <dbReference type="ARBA" id="ARBA00001936"/>
    </source>
</evidence>
<dbReference type="Gene3D" id="3.60.10.10">
    <property type="entry name" value="Endonuclease/exonuclease/phosphatase"/>
    <property type="match status" value="1"/>
</dbReference>
<keyword evidence="4" id="KW-0479">Metal-binding</keyword>
<sequence length="345" mass="37244">MARRWAALLAVVGLVAAALGLAAPAEAGTRQLKVATYNIYLGADLAPLALAQTPQELVARVGIAYDQVVATDFPSRARAISRLVRNERPEVIGLQEVALWKKGPLGGPLHTTYDFLDILLRELRRAGLHYRAAAVDTTGTTTLPISATEQASFTNRDAILVQDGLPVRNAQSHLYAAKLVITTPFGVTFTFPRGWSAVDVALKGKPARVRVATTHLQPGVPAIRNAQGQELYAALAQSPYPVTALGDFNALPTEATGPYGTFTTGGYDDAWRTVHGPRDGFTAVQDPDLRNLPSKLNSRIDYVFYQPTHLSAVSARLIGDKVRDRTPTGLWPSDHAGLVVRLRLQ</sequence>
<comment type="cofactor">
    <cofactor evidence="1">
        <name>Mn(2+)</name>
        <dbReference type="ChEBI" id="CHEBI:29035"/>
    </cofactor>
</comment>
<protein>
    <submittedName>
        <fullName evidence="11">Endonuclease/exonuclease/phosphatase family protein</fullName>
    </submittedName>
</protein>
<dbReference type="InterPro" id="IPR051547">
    <property type="entry name" value="TDP2-like"/>
</dbReference>
<comment type="caution">
    <text evidence="11">The sequence shown here is derived from an EMBL/GenBank/DDBJ whole genome shotgun (WGS) entry which is preliminary data.</text>
</comment>
<gene>
    <name evidence="11" type="ORF">ACFFTL_46260</name>
</gene>
<evidence type="ECO:0000256" key="2">
    <source>
        <dbReference type="ARBA" id="ARBA00001946"/>
    </source>
</evidence>
<keyword evidence="9" id="KW-0732">Signal</keyword>
<keyword evidence="8" id="KW-0234">DNA repair</keyword>
<feature type="chain" id="PRO_5045494492" evidence="9">
    <location>
        <begin position="28"/>
        <end position="345"/>
    </location>
</feature>
<name>A0ABV5RP69_9ACTN</name>
<organism evidence="11 12">
    <name type="scientific">Streptomyces yanii</name>
    <dbReference type="NCBI Taxonomy" id="78510"/>
    <lineage>
        <taxon>Bacteria</taxon>
        <taxon>Bacillati</taxon>
        <taxon>Actinomycetota</taxon>
        <taxon>Actinomycetes</taxon>
        <taxon>Kitasatosporales</taxon>
        <taxon>Streptomycetaceae</taxon>
        <taxon>Streptomyces</taxon>
    </lineage>
</organism>
<evidence type="ECO:0000256" key="6">
    <source>
        <dbReference type="ARBA" id="ARBA00022801"/>
    </source>
</evidence>
<keyword evidence="6" id="KW-0378">Hydrolase</keyword>
<evidence type="ECO:0000256" key="7">
    <source>
        <dbReference type="ARBA" id="ARBA00022842"/>
    </source>
</evidence>
<evidence type="ECO:0000313" key="11">
    <source>
        <dbReference type="EMBL" id="MFB9579461.1"/>
    </source>
</evidence>
<proteinExistence type="predicted"/>
<evidence type="ECO:0000256" key="3">
    <source>
        <dbReference type="ARBA" id="ARBA00022722"/>
    </source>
</evidence>
<reference evidence="11 12" key="1">
    <citation type="submission" date="2024-09" db="EMBL/GenBank/DDBJ databases">
        <authorList>
            <person name="Sun Q."/>
            <person name="Mori K."/>
        </authorList>
    </citation>
    <scope>NUCLEOTIDE SEQUENCE [LARGE SCALE GENOMIC DNA]</scope>
    <source>
        <strain evidence="11 12">JCM 3331</strain>
    </source>
</reference>
<dbReference type="Proteomes" id="UP001589710">
    <property type="component" value="Unassembled WGS sequence"/>
</dbReference>
<keyword evidence="3" id="KW-0540">Nuclease</keyword>
<evidence type="ECO:0000256" key="5">
    <source>
        <dbReference type="ARBA" id="ARBA00022763"/>
    </source>
</evidence>
<dbReference type="RefSeq" id="WP_345517346.1">
    <property type="nucleotide sequence ID" value="NZ_BAAAXD010000045.1"/>
</dbReference>
<evidence type="ECO:0000313" key="12">
    <source>
        <dbReference type="Proteomes" id="UP001589710"/>
    </source>
</evidence>
<keyword evidence="5" id="KW-0227">DNA damage</keyword>
<dbReference type="PANTHER" id="PTHR15822">
    <property type="entry name" value="TRAF AND TNF RECEPTOR-ASSOCIATED PROTEIN"/>
    <property type="match status" value="1"/>
</dbReference>
<dbReference type="PANTHER" id="PTHR15822:SF4">
    <property type="entry name" value="TYROSYL-DNA PHOSPHODIESTERASE 2"/>
    <property type="match status" value="1"/>
</dbReference>
<dbReference type="InterPro" id="IPR036691">
    <property type="entry name" value="Endo/exonu/phosph_ase_sf"/>
</dbReference>
<evidence type="ECO:0000256" key="4">
    <source>
        <dbReference type="ARBA" id="ARBA00022723"/>
    </source>
</evidence>
<dbReference type="Pfam" id="PF03372">
    <property type="entry name" value="Exo_endo_phos"/>
    <property type="match status" value="1"/>
</dbReference>
<evidence type="ECO:0000259" key="10">
    <source>
        <dbReference type="Pfam" id="PF03372"/>
    </source>
</evidence>
<evidence type="ECO:0000256" key="8">
    <source>
        <dbReference type="ARBA" id="ARBA00023204"/>
    </source>
</evidence>
<dbReference type="GO" id="GO:0004519">
    <property type="term" value="F:endonuclease activity"/>
    <property type="evidence" value="ECO:0007669"/>
    <property type="project" value="UniProtKB-KW"/>
</dbReference>
<dbReference type="InterPro" id="IPR005135">
    <property type="entry name" value="Endo/exonuclease/phosphatase"/>
</dbReference>
<keyword evidence="7" id="KW-0460">Magnesium</keyword>
<evidence type="ECO:0000256" key="9">
    <source>
        <dbReference type="SAM" id="SignalP"/>
    </source>
</evidence>
<keyword evidence="11" id="KW-0255">Endonuclease</keyword>
<dbReference type="EMBL" id="JBHMCG010000222">
    <property type="protein sequence ID" value="MFB9579461.1"/>
    <property type="molecule type" value="Genomic_DNA"/>
</dbReference>